<proteinExistence type="predicted"/>
<dbReference type="Proteomes" id="UP000298663">
    <property type="component" value="Unassembled WGS sequence"/>
</dbReference>
<evidence type="ECO:0000313" key="2">
    <source>
        <dbReference type="Proteomes" id="UP000298663"/>
    </source>
</evidence>
<reference evidence="1 2" key="2">
    <citation type="journal article" date="2019" name="G3 (Bethesda)">
        <title>Hybrid Assembly of the Genome of the Entomopathogenic Nematode Steinernema carpocapsae Identifies the X-Chromosome.</title>
        <authorList>
            <person name="Serra L."/>
            <person name="Macchietto M."/>
            <person name="Macias-Munoz A."/>
            <person name="McGill C.J."/>
            <person name="Rodriguez I.M."/>
            <person name="Rodriguez B."/>
            <person name="Murad R."/>
            <person name="Mortazavi A."/>
        </authorList>
    </citation>
    <scope>NUCLEOTIDE SEQUENCE [LARGE SCALE GENOMIC DNA]</scope>
    <source>
        <strain evidence="1 2">ALL</strain>
    </source>
</reference>
<accession>A0A4U5NHQ9</accession>
<sequence length="1083" mass="126906">MKAKRKIENAPLSPSNKLAKINQGEISCSDALFDRNHVLKTLGFDEKHLSKDGILYTTRNPKLQLQFAENDTSTTVLFFLYWQKHDHTVEDVTLLNVIEGKADIVWSKKFSFEFDKSPKSSMENCANRVSRYFLERIIRECLKPIFVNNKELEKKWSEGDHLRTRFCQVYEEGKWMFVPSLLLLSLEIAISLKPKNQSFTLYQFAEAIVVVRETITTSYHRPDYMSPPSGIDQFLKETTSTIKNEIEKMKTDYKKLKKSEGHDWKLQSSLMGHFSKHGDALKSLASYYNMSESAAQISRSLRPINIWGSKLTFKMGRYKYAKDRDSDFSVSLFDTTRQETNVCKKCLLDFELFEHSAHLKNLTLSKMLSLYRDGQGKCIKMLFSDRDGQGKCIKKKRTTNHDQERYGTLLATYFETHDSGERFSDILERIRVKWMKSGCCNDDIAEFCAIDENIGKVLNSLKDTLGLCKGVPFVHYGPYVVLFSSQKHFSKEDFDKCGLPAFNIRKASIVSPVIEHIKTHCRKRPKSCVLALKALRIGGNVDYDRLDHVRTSIMGRSLYIDPYVPDHWIYFDANPTIRDKKKLQRFFELKVWDKHNLDLDSSPMDTINFLGREYDFRVKHFTTSLAFPSANPKWKNLQKREERDFQMSLLQESLLYPFNSLTITNTGFMKYMKIWDEELRKTHLSEKERREKVNALKEIVQWRRVTFSLSIVSIMKSNIQLPGTTKTQSCLRYLFDLHHYDSKVNKWETFMSIRNIQLHCSTDEPQNEIFFSMALKNEALGKFCAPHSIANCRCGNCQTTMNKRTPQNMLRSSDFCCRRLFDADIKSRRSKHLKEKFSKHSFKCFADFCFPKVTFPKSFRKIEDFYSAINKFLYGDDHGNKSVYDLWLPMCFVEKTISEMRNRNLLSKGPYIPPLPKIHYRSLRREEYGEEFWTSERKTDSVLLDFDPMRYPDVHELSTRKFDFLSALSFALFKSDNDSFKTDVKERVNLPNCENDDYFFKNLSLFANALRTSIYVHRANVRDWDLYEWVEFPYTAEKNCKRAALFLRKNESSRKKRNNGNVEKLFQLVDWQQAQTASQSSST</sequence>
<keyword evidence="2" id="KW-1185">Reference proteome</keyword>
<evidence type="ECO:0000313" key="1">
    <source>
        <dbReference type="EMBL" id="TKR82280.1"/>
    </source>
</evidence>
<dbReference type="OrthoDB" id="10691108at2759"/>
<dbReference type="AlphaFoldDB" id="A0A4U5NHQ9"/>
<gene>
    <name evidence="1" type="ORF">L596_016026</name>
</gene>
<organism evidence="1 2">
    <name type="scientific">Steinernema carpocapsae</name>
    <name type="common">Entomopathogenic nematode</name>
    <dbReference type="NCBI Taxonomy" id="34508"/>
    <lineage>
        <taxon>Eukaryota</taxon>
        <taxon>Metazoa</taxon>
        <taxon>Ecdysozoa</taxon>
        <taxon>Nematoda</taxon>
        <taxon>Chromadorea</taxon>
        <taxon>Rhabditida</taxon>
        <taxon>Tylenchina</taxon>
        <taxon>Panagrolaimomorpha</taxon>
        <taxon>Strongyloidoidea</taxon>
        <taxon>Steinernematidae</taxon>
        <taxon>Steinernema</taxon>
    </lineage>
</organism>
<reference evidence="1 2" key="1">
    <citation type="journal article" date="2015" name="Genome Biol.">
        <title>Comparative genomics of Steinernema reveals deeply conserved gene regulatory networks.</title>
        <authorList>
            <person name="Dillman A.R."/>
            <person name="Macchietto M."/>
            <person name="Porter C.F."/>
            <person name="Rogers A."/>
            <person name="Williams B."/>
            <person name="Antoshechkin I."/>
            <person name="Lee M.M."/>
            <person name="Goodwin Z."/>
            <person name="Lu X."/>
            <person name="Lewis E.E."/>
            <person name="Goodrich-Blair H."/>
            <person name="Stock S.P."/>
            <person name="Adams B.J."/>
            <person name="Sternberg P.W."/>
            <person name="Mortazavi A."/>
        </authorList>
    </citation>
    <scope>NUCLEOTIDE SEQUENCE [LARGE SCALE GENOMIC DNA]</scope>
    <source>
        <strain evidence="1 2">ALL</strain>
    </source>
</reference>
<protein>
    <submittedName>
        <fullName evidence="1">Uncharacterized protein</fullName>
    </submittedName>
</protein>
<dbReference type="EMBL" id="AZBU02000004">
    <property type="protein sequence ID" value="TKR82280.1"/>
    <property type="molecule type" value="Genomic_DNA"/>
</dbReference>
<name>A0A4U5NHQ9_STECR</name>
<comment type="caution">
    <text evidence="1">The sequence shown here is derived from an EMBL/GenBank/DDBJ whole genome shotgun (WGS) entry which is preliminary data.</text>
</comment>